<feature type="domain" description="Peroxisomal membrane protein PEX14-like KPWE" evidence="2">
    <location>
        <begin position="116"/>
        <end position="160"/>
    </location>
</feature>
<dbReference type="Proteomes" id="UP000789739">
    <property type="component" value="Unassembled WGS sequence"/>
</dbReference>
<protein>
    <submittedName>
        <fullName evidence="4">4961_t:CDS:1</fullName>
    </submittedName>
</protein>
<organism evidence="4 5">
    <name type="scientific">Paraglomus brasilianum</name>
    <dbReference type="NCBI Taxonomy" id="144538"/>
    <lineage>
        <taxon>Eukaryota</taxon>
        <taxon>Fungi</taxon>
        <taxon>Fungi incertae sedis</taxon>
        <taxon>Mucoromycota</taxon>
        <taxon>Glomeromycotina</taxon>
        <taxon>Glomeromycetes</taxon>
        <taxon>Paraglomerales</taxon>
        <taxon>Paraglomeraceae</taxon>
        <taxon>Paraglomus</taxon>
    </lineage>
</organism>
<dbReference type="Pfam" id="PF25871">
    <property type="entry name" value="HTH_76"/>
    <property type="match status" value="1"/>
</dbReference>
<evidence type="ECO:0000313" key="4">
    <source>
        <dbReference type="EMBL" id="CAG8630550.1"/>
    </source>
</evidence>
<sequence>MAHNELFLQFENYEFDRDEAFQKGLQTVVASGKDKPQQEREAFIQRAKFFYFSKTVSKKIDYDEYVAWKLDRQNVNSLDTSPTKTEACSPQNDIDAQLTLNSSQNLETTTSDNKPPHSRSFQEVVKMIAAGEMPPVRKIPDELNKNPPKPPTMEPKPKPWKRVS</sequence>
<reference evidence="4" key="1">
    <citation type="submission" date="2021-06" db="EMBL/GenBank/DDBJ databases">
        <authorList>
            <person name="Kallberg Y."/>
            <person name="Tangrot J."/>
            <person name="Rosling A."/>
        </authorList>
    </citation>
    <scope>NUCLEOTIDE SEQUENCE</scope>
    <source>
        <strain evidence="4">BR232B</strain>
    </source>
</reference>
<evidence type="ECO:0000259" key="3">
    <source>
        <dbReference type="Pfam" id="PF25871"/>
    </source>
</evidence>
<feature type="compositionally biased region" description="Polar residues" evidence="1">
    <location>
        <begin position="101"/>
        <end position="113"/>
    </location>
</feature>
<dbReference type="InterPro" id="IPR040554">
    <property type="entry name" value="KPWE_PEX14_dom"/>
</dbReference>
<name>A0A9N9D952_9GLOM</name>
<dbReference type="PANTHER" id="PTHR36855">
    <property type="entry name" value="CHROMOSOME 10, WHOLE GENOME SHOTGUN SEQUENCE"/>
    <property type="match status" value="1"/>
</dbReference>
<dbReference type="InterPro" id="IPR058841">
    <property type="entry name" value="HTH_76"/>
</dbReference>
<comment type="caution">
    <text evidence="4">The sequence shown here is derived from an EMBL/GenBank/DDBJ whole genome shotgun (WGS) entry which is preliminary data.</text>
</comment>
<proteinExistence type="predicted"/>
<evidence type="ECO:0000256" key="1">
    <source>
        <dbReference type="SAM" id="MobiDB-lite"/>
    </source>
</evidence>
<feature type="region of interest" description="Disordered" evidence="1">
    <location>
        <begin position="101"/>
        <end position="164"/>
    </location>
</feature>
<dbReference type="AlphaFoldDB" id="A0A9N9D952"/>
<gene>
    <name evidence="4" type="ORF">PBRASI_LOCUS9225</name>
</gene>
<keyword evidence="5" id="KW-1185">Reference proteome</keyword>
<evidence type="ECO:0000313" key="5">
    <source>
        <dbReference type="Proteomes" id="UP000789739"/>
    </source>
</evidence>
<dbReference type="OrthoDB" id="9936937at2759"/>
<accession>A0A9N9D952</accession>
<dbReference type="Pfam" id="PF17733">
    <property type="entry name" value="KPWE_dom"/>
    <property type="match status" value="1"/>
</dbReference>
<feature type="domain" description="PEX14-like helix-turn-helix" evidence="3">
    <location>
        <begin position="5"/>
        <end position="71"/>
    </location>
</feature>
<dbReference type="EMBL" id="CAJVPI010001916">
    <property type="protein sequence ID" value="CAG8630550.1"/>
    <property type="molecule type" value="Genomic_DNA"/>
</dbReference>
<dbReference type="PANTHER" id="PTHR36855:SF1">
    <property type="entry name" value="PEROXISOME MEMBRANE ANCHOR PROTEIN PEX14P N-TERMINAL DOMAIN-CONTAINING PROTEIN"/>
    <property type="match status" value="1"/>
</dbReference>
<evidence type="ECO:0000259" key="2">
    <source>
        <dbReference type="Pfam" id="PF17733"/>
    </source>
</evidence>